<keyword evidence="8" id="KW-0067">ATP-binding</keyword>
<dbReference type="InterPro" id="IPR005467">
    <property type="entry name" value="His_kinase_dom"/>
</dbReference>
<dbReference type="CDD" id="cd00082">
    <property type="entry name" value="HisKA"/>
    <property type="match status" value="1"/>
</dbReference>
<dbReference type="PROSITE" id="PS50109">
    <property type="entry name" value="HIS_KIN"/>
    <property type="match status" value="1"/>
</dbReference>
<keyword evidence="7" id="KW-0418">Kinase</keyword>
<dbReference type="PRINTS" id="PR00344">
    <property type="entry name" value="BCTRLSENSOR"/>
</dbReference>
<comment type="subcellular location">
    <subcellularLocation>
        <location evidence="2">Membrane</location>
    </subcellularLocation>
</comment>
<dbReference type="GO" id="GO:0030295">
    <property type="term" value="F:protein kinase activator activity"/>
    <property type="evidence" value="ECO:0007669"/>
    <property type="project" value="TreeGrafter"/>
</dbReference>
<feature type="domain" description="HAMP" evidence="13">
    <location>
        <begin position="86"/>
        <end position="137"/>
    </location>
</feature>
<evidence type="ECO:0000256" key="2">
    <source>
        <dbReference type="ARBA" id="ARBA00004370"/>
    </source>
</evidence>
<dbReference type="SMART" id="SM00387">
    <property type="entry name" value="HATPase_c"/>
    <property type="match status" value="1"/>
</dbReference>
<keyword evidence="5" id="KW-0808">Transferase</keyword>
<dbReference type="SUPFAM" id="SSF55874">
    <property type="entry name" value="ATPase domain of HSP90 chaperone/DNA topoisomerase II/histidine kinase"/>
    <property type="match status" value="1"/>
</dbReference>
<dbReference type="InterPro" id="IPR003594">
    <property type="entry name" value="HATPase_dom"/>
</dbReference>
<dbReference type="GO" id="GO:0000155">
    <property type="term" value="F:phosphorelay sensor kinase activity"/>
    <property type="evidence" value="ECO:0007669"/>
    <property type="project" value="InterPro"/>
</dbReference>
<dbReference type="FunFam" id="3.30.565.10:FF:000006">
    <property type="entry name" value="Sensor histidine kinase WalK"/>
    <property type="match status" value="1"/>
</dbReference>
<evidence type="ECO:0000256" key="11">
    <source>
        <dbReference type="SAM" id="Phobius"/>
    </source>
</evidence>
<dbReference type="PROSITE" id="PS50885">
    <property type="entry name" value="HAMP"/>
    <property type="match status" value="1"/>
</dbReference>
<comment type="catalytic activity">
    <reaction evidence="1">
        <text>ATP + protein L-histidine = ADP + protein N-phospho-L-histidine.</text>
        <dbReference type="EC" id="2.7.13.3"/>
    </reaction>
</comment>
<dbReference type="InterPro" id="IPR003660">
    <property type="entry name" value="HAMP_dom"/>
</dbReference>
<dbReference type="GO" id="GO:0000156">
    <property type="term" value="F:phosphorelay response regulator activity"/>
    <property type="evidence" value="ECO:0007669"/>
    <property type="project" value="TreeGrafter"/>
</dbReference>
<dbReference type="InterPro" id="IPR036890">
    <property type="entry name" value="HATPase_C_sf"/>
</dbReference>
<dbReference type="SUPFAM" id="SSF47384">
    <property type="entry name" value="Homodimeric domain of signal transducing histidine kinase"/>
    <property type="match status" value="1"/>
</dbReference>
<dbReference type="SMART" id="SM00304">
    <property type="entry name" value="HAMP"/>
    <property type="match status" value="1"/>
</dbReference>
<dbReference type="Pfam" id="PF00512">
    <property type="entry name" value="HisKA"/>
    <property type="match status" value="1"/>
</dbReference>
<dbReference type="RefSeq" id="WP_010020678.1">
    <property type="nucleotide sequence ID" value="NZ_CP162899.1"/>
</dbReference>
<evidence type="ECO:0000256" key="10">
    <source>
        <dbReference type="ARBA" id="ARBA00023136"/>
    </source>
</evidence>
<keyword evidence="11" id="KW-0812">Transmembrane</keyword>
<feature type="transmembrane region" description="Helical" evidence="11">
    <location>
        <begin position="53"/>
        <end position="79"/>
    </location>
</feature>
<keyword evidence="4" id="KW-0597">Phosphoprotein</keyword>
<dbReference type="GO" id="GO:0005524">
    <property type="term" value="F:ATP binding"/>
    <property type="evidence" value="ECO:0007669"/>
    <property type="project" value="UniProtKB-KW"/>
</dbReference>
<dbReference type="GO" id="GO:0007234">
    <property type="term" value="P:osmosensory signaling via phosphorelay pathway"/>
    <property type="evidence" value="ECO:0007669"/>
    <property type="project" value="TreeGrafter"/>
</dbReference>
<organism evidence="14 15">
    <name type="scientific">Companilactobacillus farciminis</name>
    <dbReference type="NCBI Taxonomy" id="1612"/>
    <lineage>
        <taxon>Bacteria</taxon>
        <taxon>Bacillati</taxon>
        <taxon>Bacillota</taxon>
        <taxon>Bacilli</taxon>
        <taxon>Lactobacillales</taxon>
        <taxon>Lactobacillaceae</taxon>
        <taxon>Companilactobacillus</taxon>
    </lineage>
</organism>
<reference evidence="14 15" key="1">
    <citation type="journal article" date="2019" name="Appl. Microbiol. Biotechnol.">
        <title>Uncovering carbohydrate metabolism through a genotype-phenotype association study of 56 lactic acid bacteria genomes.</title>
        <authorList>
            <person name="Buron-Moles G."/>
            <person name="Chailyan A."/>
            <person name="Dolejs I."/>
            <person name="Forster J."/>
            <person name="Miks M.H."/>
        </authorList>
    </citation>
    <scope>NUCLEOTIDE SEQUENCE [LARGE SCALE GENOMIC DNA]</scope>
    <source>
        <strain evidence="14 15">ATCC 29644</strain>
    </source>
</reference>
<evidence type="ECO:0000256" key="7">
    <source>
        <dbReference type="ARBA" id="ARBA00022777"/>
    </source>
</evidence>
<sequence>MNLGSMKISFGRSKDSRVTAPMISWPLILSVMGFMAILIAVQAVIVDALENNIGLMVIGLMSYLVFVCLILTGIIWLVWRQVIGIRLREIARSAQKVAAGDFSVQIPIDPKKSKLNEIDVLVKDFNMMVDDLNSNEMLKSDFISNASHEIKTPLSVIRSYTKALKDNVYSENEKGNYIDTIIKATERLNKIVTDILRLSKLENQQSPLGKKKYQLSEQLRKCSLEFMDKWQAKNIDFDIDVEDVVVDYDDSLMEIVWNNLLSNAVKYTNQGGEIKVASEVVDGKVSISVYNSGDGMDKVTRRRVFEKFYQGDTSHASEGNGLGLALVKRIMDLVNGKIFVDSAPGKGATFTVVLDTEN</sequence>
<protein>
    <recommendedName>
        <fullName evidence="3">histidine kinase</fullName>
        <ecNumber evidence="3">2.7.13.3</ecNumber>
    </recommendedName>
</protein>
<dbReference type="EC" id="2.7.13.3" evidence="3"/>
<evidence type="ECO:0000259" key="12">
    <source>
        <dbReference type="PROSITE" id="PS50109"/>
    </source>
</evidence>
<keyword evidence="11" id="KW-1133">Transmembrane helix</keyword>
<dbReference type="Pfam" id="PF02518">
    <property type="entry name" value="HATPase_c"/>
    <property type="match status" value="1"/>
</dbReference>
<dbReference type="PANTHER" id="PTHR42878">
    <property type="entry name" value="TWO-COMPONENT HISTIDINE KINASE"/>
    <property type="match status" value="1"/>
</dbReference>
<dbReference type="SMART" id="SM00388">
    <property type="entry name" value="HisKA"/>
    <property type="match status" value="1"/>
</dbReference>
<evidence type="ECO:0000313" key="14">
    <source>
        <dbReference type="EMBL" id="TDG71745.1"/>
    </source>
</evidence>
<keyword evidence="10 11" id="KW-0472">Membrane</keyword>
<dbReference type="FunFam" id="1.10.287.130:FF:000001">
    <property type="entry name" value="Two-component sensor histidine kinase"/>
    <property type="match status" value="1"/>
</dbReference>
<evidence type="ECO:0000256" key="3">
    <source>
        <dbReference type="ARBA" id="ARBA00012438"/>
    </source>
</evidence>
<dbReference type="Gene3D" id="1.10.287.130">
    <property type="match status" value="1"/>
</dbReference>
<dbReference type="InterPro" id="IPR003661">
    <property type="entry name" value="HisK_dim/P_dom"/>
</dbReference>
<keyword evidence="6" id="KW-0547">Nucleotide-binding</keyword>
<evidence type="ECO:0000256" key="1">
    <source>
        <dbReference type="ARBA" id="ARBA00000085"/>
    </source>
</evidence>
<evidence type="ECO:0000256" key="5">
    <source>
        <dbReference type="ARBA" id="ARBA00022679"/>
    </source>
</evidence>
<evidence type="ECO:0000256" key="9">
    <source>
        <dbReference type="ARBA" id="ARBA00023012"/>
    </source>
</evidence>
<dbReference type="Gene3D" id="3.30.565.10">
    <property type="entry name" value="Histidine kinase-like ATPase, C-terminal domain"/>
    <property type="match status" value="1"/>
</dbReference>
<feature type="domain" description="Histidine kinase" evidence="12">
    <location>
        <begin position="145"/>
        <end position="358"/>
    </location>
</feature>
<evidence type="ECO:0000313" key="15">
    <source>
        <dbReference type="Proteomes" id="UP000295257"/>
    </source>
</evidence>
<dbReference type="Proteomes" id="UP000295257">
    <property type="component" value="Unassembled WGS sequence"/>
</dbReference>
<dbReference type="CDD" id="cd06225">
    <property type="entry name" value="HAMP"/>
    <property type="match status" value="1"/>
</dbReference>
<keyword evidence="9" id="KW-0902">Two-component regulatory system</keyword>
<accession>A0A4R5NE89</accession>
<evidence type="ECO:0000256" key="8">
    <source>
        <dbReference type="ARBA" id="ARBA00022840"/>
    </source>
</evidence>
<gene>
    <name evidence="14" type="ORF">C5L30_002325</name>
</gene>
<dbReference type="PANTHER" id="PTHR42878:SF7">
    <property type="entry name" value="SENSOR HISTIDINE KINASE GLRK"/>
    <property type="match status" value="1"/>
</dbReference>
<comment type="caution">
    <text evidence="14">The sequence shown here is derived from an EMBL/GenBank/DDBJ whole genome shotgun (WGS) entry which is preliminary data.</text>
</comment>
<dbReference type="GO" id="GO:0016020">
    <property type="term" value="C:membrane"/>
    <property type="evidence" value="ECO:0007669"/>
    <property type="project" value="UniProtKB-SubCell"/>
</dbReference>
<evidence type="ECO:0000256" key="4">
    <source>
        <dbReference type="ARBA" id="ARBA00022553"/>
    </source>
</evidence>
<dbReference type="InterPro" id="IPR050351">
    <property type="entry name" value="BphY/WalK/GraS-like"/>
</dbReference>
<dbReference type="OrthoDB" id="9813151at2"/>
<keyword evidence="15" id="KW-1185">Reference proteome</keyword>
<name>A0A4R5NE89_9LACO</name>
<dbReference type="Pfam" id="PF00672">
    <property type="entry name" value="HAMP"/>
    <property type="match status" value="1"/>
</dbReference>
<evidence type="ECO:0000256" key="6">
    <source>
        <dbReference type="ARBA" id="ARBA00022741"/>
    </source>
</evidence>
<proteinExistence type="predicted"/>
<dbReference type="Gene3D" id="6.10.340.10">
    <property type="match status" value="1"/>
</dbReference>
<dbReference type="InterPro" id="IPR004358">
    <property type="entry name" value="Sig_transdc_His_kin-like_C"/>
</dbReference>
<evidence type="ECO:0000259" key="13">
    <source>
        <dbReference type="PROSITE" id="PS50885"/>
    </source>
</evidence>
<dbReference type="SUPFAM" id="SSF158472">
    <property type="entry name" value="HAMP domain-like"/>
    <property type="match status" value="1"/>
</dbReference>
<dbReference type="EMBL" id="PUFN01000019">
    <property type="protein sequence ID" value="TDG71745.1"/>
    <property type="molecule type" value="Genomic_DNA"/>
</dbReference>
<feature type="transmembrane region" description="Helical" evidence="11">
    <location>
        <begin position="20"/>
        <end position="41"/>
    </location>
</feature>
<dbReference type="InterPro" id="IPR036097">
    <property type="entry name" value="HisK_dim/P_sf"/>
</dbReference>
<dbReference type="AlphaFoldDB" id="A0A4R5NE89"/>